<evidence type="ECO:0000313" key="11">
    <source>
        <dbReference type="Proteomes" id="UP000004892"/>
    </source>
</evidence>
<dbReference type="GO" id="GO:0046429">
    <property type="term" value="F:4-hydroxy-3-methylbut-2-en-1-yl diphosphate synthase activity (ferredoxin)"/>
    <property type="evidence" value="ECO:0007669"/>
    <property type="project" value="UniProtKB-UniRule"/>
</dbReference>
<feature type="binding site" evidence="7">
    <location>
        <position position="528"/>
    </location>
    <ligand>
        <name>[4Fe-4S] cluster</name>
        <dbReference type="ChEBI" id="CHEBI:49883"/>
    </ligand>
</feature>
<comment type="similarity">
    <text evidence="7">Belongs to the IspG family.</text>
</comment>
<evidence type="ECO:0000313" key="10">
    <source>
        <dbReference type="EMBL" id="EHP46581.1"/>
    </source>
</evidence>
<name>H1DIG9_9BACT</name>
<accession>H1DIG9</accession>
<keyword evidence="6 7" id="KW-0414">Isoprene biosynthesis</keyword>
<evidence type="ECO:0000259" key="8">
    <source>
        <dbReference type="Pfam" id="PF04551"/>
    </source>
</evidence>
<dbReference type="SUPFAM" id="SSF51717">
    <property type="entry name" value="Dihydropteroate synthetase-like"/>
    <property type="match status" value="1"/>
</dbReference>
<dbReference type="FunFam" id="3.20.20.20:FF:000005">
    <property type="entry name" value="4-hydroxy-3-methylbut-2-en-1-yl diphosphate synthase (flavodoxin)"/>
    <property type="match status" value="1"/>
</dbReference>
<keyword evidence="5 7" id="KW-0411">Iron-sulfur</keyword>
<dbReference type="GO" id="GO:0005506">
    <property type="term" value="F:iron ion binding"/>
    <property type="evidence" value="ECO:0007669"/>
    <property type="project" value="InterPro"/>
</dbReference>
<evidence type="ECO:0000256" key="5">
    <source>
        <dbReference type="ARBA" id="ARBA00023014"/>
    </source>
</evidence>
<dbReference type="PANTHER" id="PTHR30454">
    <property type="entry name" value="4-HYDROXY-3-METHYLBUT-2-EN-1-YL DIPHOSPHATE SYNTHASE"/>
    <property type="match status" value="1"/>
</dbReference>
<proteinExistence type="inferred from homology"/>
<protein>
    <recommendedName>
        <fullName evidence="7">4-hydroxy-3-methylbut-2-en-1-yl diphosphate synthase (flavodoxin)</fullName>
        <ecNumber evidence="7">1.17.7.3</ecNumber>
    </recommendedName>
    <alternativeName>
        <fullName evidence="7">1-hydroxy-2-methyl-2-(E)-butenyl 4-diphosphate synthase</fullName>
    </alternativeName>
</protein>
<evidence type="ECO:0000259" key="9">
    <source>
        <dbReference type="Pfam" id="PF26540"/>
    </source>
</evidence>
<dbReference type="EMBL" id="ADMC01000025">
    <property type="protein sequence ID" value="EHP46581.1"/>
    <property type="molecule type" value="Genomic_DNA"/>
</dbReference>
<dbReference type="InterPro" id="IPR045854">
    <property type="entry name" value="NO2/SO3_Rdtase_4Fe4S_sf"/>
</dbReference>
<dbReference type="NCBIfam" id="TIGR00612">
    <property type="entry name" value="ispG_gcpE"/>
    <property type="match status" value="1"/>
</dbReference>
<feature type="domain" description="IspG C-terminal" evidence="9">
    <location>
        <begin position="521"/>
        <end position="609"/>
    </location>
</feature>
<organism evidence="10 11">
    <name type="scientific">Odoribacter laneus YIT 12061</name>
    <dbReference type="NCBI Taxonomy" id="742817"/>
    <lineage>
        <taxon>Bacteria</taxon>
        <taxon>Pseudomonadati</taxon>
        <taxon>Bacteroidota</taxon>
        <taxon>Bacteroidia</taxon>
        <taxon>Bacteroidales</taxon>
        <taxon>Odoribacteraceae</taxon>
        <taxon>Odoribacter</taxon>
    </lineage>
</organism>
<dbReference type="eggNOG" id="COG0821">
    <property type="taxonomic scope" value="Bacteria"/>
</dbReference>
<comment type="caution">
    <text evidence="10">The sequence shown here is derived from an EMBL/GenBank/DDBJ whole genome shotgun (WGS) entry which is preliminary data.</text>
</comment>
<evidence type="ECO:0000256" key="1">
    <source>
        <dbReference type="ARBA" id="ARBA00022485"/>
    </source>
</evidence>
<dbReference type="PIRSF" id="PIRSF037336">
    <property type="entry name" value="IspG_like"/>
    <property type="match status" value="1"/>
</dbReference>
<dbReference type="GeneID" id="98069746"/>
<keyword evidence="3 7" id="KW-0560">Oxidoreductase</keyword>
<dbReference type="Pfam" id="PF26540">
    <property type="entry name" value="GcpE_C"/>
    <property type="match status" value="1"/>
</dbReference>
<dbReference type="AlphaFoldDB" id="H1DIG9"/>
<evidence type="ECO:0000256" key="2">
    <source>
        <dbReference type="ARBA" id="ARBA00022723"/>
    </source>
</evidence>
<dbReference type="GO" id="GO:0019288">
    <property type="term" value="P:isopentenyl diphosphate biosynthetic process, methylerythritol 4-phosphate pathway"/>
    <property type="evidence" value="ECO:0007669"/>
    <property type="project" value="UniProtKB-UniRule"/>
</dbReference>
<comment type="catalytic activity">
    <reaction evidence="7">
        <text>(2E)-4-hydroxy-3-methylbut-2-enyl diphosphate + oxidized [flavodoxin] + H2O + 2 H(+) = 2-C-methyl-D-erythritol 2,4-cyclic diphosphate + reduced [flavodoxin]</text>
        <dbReference type="Rhea" id="RHEA:43604"/>
        <dbReference type="Rhea" id="RHEA-COMP:10622"/>
        <dbReference type="Rhea" id="RHEA-COMP:10623"/>
        <dbReference type="ChEBI" id="CHEBI:15377"/>
        <dbReference type="ChEBI" id="CHEBI:15378"/>
        <dbReference type="ChEBI" id="CHEBI:57618"/>
        <dbReference type="ChEBI" id="CHEBI:58210"/>
        <dbReference type="ChEBI" id="CHEBI:58483"/>
        <dbReference type="ChEBI" id="CHEBI:128753"/>
        <dbReference type="EC" id="1.17.7.3"/>
    </reaction>
</comment>
<dbReference type="GO" id="GO:0051539">
    <property type="term" value="F:4 iron, 4 sulfur cluster binding"/>
    <property type="evidence" value="ECO:0007669"/>
    <property type="project" value="UniProtKB-UniRule"/>
</dbReference>
<dbReference type="RefSeq" id="WP_009137345.1">
    <property type="nucleotide sequence ID" value="NZ_JH594596.1"/>
</dbReference>
<dbReference type="Gene3D" id="3.20.20.20">
    <property type="entry name" value="Dihydropteroate synthase-like"/>
    <property type="match status" value="1"/>
</dbReference>
<dbReference type="SUPFAM" id="SSF56014">
    <property type="entry name" value="Nitrite and sulphite reductase 4Fe-4S domain-like"/>
    <property type="match status" value="1"/>
</dbReference>
<dbReference type="GO" id="GO:0016114">
    <property type="term" value="P:terpenoid biosynthetic process"/>
    <property type="evidence" value="ECO:0007669"/>
    <property type="project" value="InterPro"/>
</dbReference>
<comment type="function">
    <text evidence="7">Converts 2C-methyl-D-erythritol 2,4-cyclodiphosphate (ME-2,4cPP) into 1-hydroxy-2-methyl-2-(E)-butenyl 4-diphosphate.</text>
</comment>
<dbReference type="STRING" id="742817.HMPREF9449_02198"/>
<dbReference type="PATRIC" id="fig|742817.3.peg.2351"/>
<dbReference type="InterPro" id="IPR004588">
    <property type="entry name" value="IspG_bac-typ"/>
</dbReference>
<keyword evidence="11" id="KW-1185">Reference proteome</keyword>
<dbReference type="UniPathway" id="UPA00056">
    <property type="reaction ID" value="UER00096"/>
</dbReference>
<dbReference type="PANTHER" id="PTHR30454:SF0">
    <property type="entry name" value="4-HYDROXY-3-METHYLBUT-2-EN-1-YL DIPHOSPHATE SYNTHASE (FERREDOXIN), CHLOROPLASTIC"/>
    <property type="match status" value="1"/>
</dbReference>
<dbReference type="InterPro" id="IPR058578">
    <property type="entry name" value="IspG_TIM"/>
</dbReference>
<evidence type="ECO:0000256" key="3">
    <source>
        <dbReference type="ARBA" id="ARBA00023002"/>
    </source>
</evidence>
<feature type="binding site" evidence="7">
    <location>
        <position position="525"/>
    </location>
    <ligand>
        <name>[4Fe-4S] cluster</name>
        <dbReference type="ChEBI" id="CHEBI:49883"/>
    </ligand>
</feature>
<gene>
    <name evidence="7" type="primary">ispG</name>
    <name evidence="10" type="ORF">HMPREF9449_02198</name>
</gene>
<keyword evidence="2 7" id="KW-0479">Metal-binding</keyword>
<dbReference type="GO" id="GO:0141197">
    <property type="term" value="F:4-hydroxy-3-methylbut-2-enyl-diphosphate synthase activity (flavodoxin)"/>
    <property type="evidence" value="ECO:0007669"/>
    <property type="project" value="UniProtKB-EC"/>
</dbReference>
<sequence length="619" mass="68924">MRRETIAVQIGEVVLSSEQPVLVQSMLNTSTLDTEACVEQSIRIIEAGGQLVRITAPGVKEAENLKNIRDILRERSYTVPLSADIHFSPAAALVAARYVEKVRINPGNFVDKRATFQNLVYTEEEYAAELQQLKCKFTEFLDECRRHHTAVRIGTNHGSLSDRIMSRYGNTPAGMVEATMEYLRICQEIGFDQVVISLKSSDCRIMVEAVRLLVKEMEKAGMKYPLHLGVTEAGEGEDGRIRSAVGIGCLLNEGIGDTIRVSLTEAPEQEIPVARTLIGLCRPMYQPGRLYAMGRSTKPVIVADISASEVVDEKAIRQLDFYENKEIDPALGVRLEAGAKSPEMIYTEALGPELTKLPSALRIIVPSRNLDMAHVYHRGACPLVSRNEFMQKKLPEQGGTVFVEIVKKEEIDLKFIEQLRKTERVFIVLTLSQPDYHLWHEMYRLLQQAGITHEIILKTKVKTADKERAALQIAAHTGGLFIDRIPYGLWITASQEENIAFTLNLSRNILQSAGLRRYKTEFVSCPGCGRTLYNLEEAVAKVKGAFSHLSKLKIAIMGCIVNGPGEMGDADYGYVGAGNGKVNLYKGRKMVRAAVPEQQAIAALEQLIRENGDWCDRSE</sequence>
<dbReference type="Gene3D" id="3.30.413.10">
    <property type="entry name" value="Sulfite Reductase Hemoprotein, domain 1"/>
    <property type="match status" value="1"/>
</dbReference>
<comment type="cofactor">
    <cofactor evidence="7">
        <name>[4Fe-4S] cluster</name>
        <dbReference type="ChEBI" id="CHEBI:49883"/>
    </cofactor>
    <text evidence="7">Binds 1 [4Fe-4S] cluster.</text>
</comment>
<dbReference type="HAMAP" id="MF_00159">
    <property type="entry name" value="IspG"/>
    <property type="match status" value="1"/>
</dbReference>
<comment type="pathway">
    <text evidence="7">Isoprenoid biosynthesis; isopentenyl diphosphate biosynthesis via DXP pathway; isopentenyl diphosphate from 1-deoxy-D-xylulose 5-phosphate: step 5/6.</text>
</comment>
<dbReference type="InterPro" id="IPR058579">
    <property type="entry name" value="IspG_C"/>
</dbReference>
<feature type="binding site" evidence="7">
    <location>
        <position position="559"/>
    </location>
    <ligand>
        <name>[4Fe-4S] cluster</name>
        <dbReference type="ChEBI" id="CHEBI:49883"/>
    </ligand>
</feature>
<keyword evidence="4 7" id="KW-0408">Iron</keyword>
<dbReference type="Pfam" id="PF04551">
    <property type="entry name" value="GcpE"/>
    <property type="match status" value="1"/>
</dbReference>
<keyword evidence="1 7" id="KW-0004">4Fe-4S</keyword>
<dbReference type="EC" id="1.17.7.3" evidence="7"/>
<reference evidence="10 11" key="1">
    <citation type="submission" date="2012-01" db="EMBL/GenBank/DDBJ databases">
        <title>The Genome Sequence of Odoribacter laneus YIT 12061.</title>
        <authorList>
            <consortium name="The Broad Institute Genome Sequencing Platform"/>
            <person name="Earl A."/>
            <person name="Ward D."/>
            <person name="Feldgarden M."/>
            <person name="Gevers D."/>
            <person name="Morotomi M."/>
            <person name="Young S.K."/>
            <person name="Zeng Q."/>
            <person name="Gargeya S."/>
            <person name="Fitzgerald M."/>
            <person name="Haas B."/>
            <person name="Abouelleil A."/>
            <person name="Alvarado L."/>
            <person name="Arachchi H.M."/>
            <person name="Berlin A."/>
            <person name="Chapman S.B."/>
            <person name="Gearin G."/>
            <person name="Goldberg J."/>
            <person name="Griggs A."/>
            <person name="Gujja S."/>
            <person name="Hansen M."/>
            <person name="Heiman D."/>
            <person name="Howarth C."/>
            <person name="Larimer J."/>
            <person name="Lui A."/>
            <person name="MacDonald P.J.P."/>
            <person name="McCowen C."/>
            <person name="Montmayeur A."/>
            <person name="Murphy C."/>
            <person name="Neiman D."/>
            <person name="Pearson M."/>
            <person name="Priest M."/>
            <person name="Roberts A."/>
            <person name="Saif S."/>
            <person name="Shea T."/>
            <person name="Sisk P."/>
            <person name="Stolte C."/>
            <person name="Sykes S."/>
            <person name="Wortman J."/>
            <person name="Nusbaum C."/>
            <person name="Birren B."/>
        </authorList>
    </citation>
    <scope>NUCLEOTIDE SEQUENCE [LARGE SCALE GENOMIC DNA]</scope>
    <source>
        <strain evidence="10 11">YIT 12061</strain>
    </source>
</reference>
<feature type="domain" description="IspG TIM-barrel" evidence="8">
    <location>
        <begin position="5"/>
        <end position="274"/>
    </location>
</feature>
<feature type="binding site" evidence="7">
    <location>
        <position position="566"/>
    </location>
    <ligand>
        <name>[4Fe-4S] cluster</name>
        <dbReference type="ChEBI" id="CHEBI:49883"/>
    </ligand>
</feature>
<evidence type="ECO:0000256" key="6">
    <source>
        <dbReference type="ARBA" id="ARBA00023229"/>
    </source>
</evidence>
<dbReference type="HOGENOM" id="CLU_012689_0_0_10"/>
<dbReference type="InterPro" id="IPR017178">
    <property type="entry name" value="IspG_atypical"/>
</dbReference>
<dbReference type="InterPro" id="IPR011005">
    <property type="entry name" value="Dihydropteroate_synth-like_sf"/>
</dbReference>
<evidence type="ECO:0000256" key="7">
    <source>
        <dbReference type="HAMAP-Rule" id="MF_00159"/>
    </source>
</evidence>
<dbReference type="Proteomes" id="UP000004892">
    <property type="component" value="Unassembled WGS sequence"/>
</dbReference>
<evidence type="ECO:0000256" key="4">
    <source>
        <dbReference type="ARBA" id="ARBA00023004"/>
    </source>
</evidence>